<name>A0A952KFT5_9PROT</name>
<dbReference type="Proteomes" id="UP000700706">
    <property type="component" value="Unassembled WGS sequence"/>
</dbReference>
<dbReference type="AlphaFoldDB" id="A0A952KFT5"/>
<dbReference type="GO" id="GO:0005509">
    <property type="term" value="F:calcium ion binding"/>
    <property type="evidence" value="ECO:0007669"/>
    <property type="project" value="InterPro"/>
</dbReference>
<evidence type="ECO:0000256" key="3">
    <source>
        <dbReference type="SAM" id="MobiDB-lite"/>
    </source>
</evidence>
<evidence type="ECO:0008006" key="6">
    <source>
        <dbReference type="Google" id="ProtNLM"/>
    </source>
</evidence>
<dbReference type="Pfam" id="PF00353">
    <property type="entry name" value="HemolysinCabind"/>
    <property type="match status" value="5"/>
</dbReference>
<comment type="subcellular location">
    <subcellularLocation>
        <location evidence="1">Secreted</location>
    </subcellularLocation>
</comment>
<dbReference type="InterPro" id="IPR050557">
    <property type="entry name" value="RTX_toxin/Mannuronan_C5-epim"/>
</dbReference>
<organism evidence="4 5">
    <name type="scientific">Inquilinus limosus</name>
    <dbReference type="NCBI Taxonomy" id="171674"/>
    <lineage>
        <taxon>Bacteria</taxon>
        <taxon>Pseudomonadati</taxon>
        <taxon>Pseudomonadota</taxon>
        <taxon>Alphaproteobacteria</taxon>
        <taxon>Rhodospirillales</taxon>
        <taxon>Rhodospirillaceae</taxon>
        <taxon>Inquilinus</taxon>
    </lineage>
</organism>
<proteinExistence type="predicted"/>
<dbReference type="PANTHER" id="PTHR38340:SF1">
    <property type="entry name" value="S-LAYER PROTEIN"/>
    <property type="match status" value="1"/>
</dbReference>
<feature type="region of interest" description="Disordered" evidence="3">
    <location>
        <begin position="237"/>
        <end position="305"/>
    </location>
</feature>
<dbReference type="EMBL" id="JAEKLZ010000227">
    <property type="protein sequence ID" value="MBW8726665.1"/>
    <property type="molecule type" value="Genomic_DNA"/>
</dbReference>
<dbReference type="SUPFAM" id="SSF51120">
    <property type="entry name" value="beta-Roll"/>
    <property type="match status" value="3"/>
</dbReference>
<dbReference type="PROSITE" id="PS00330">
    <property type="entry name" value="HEMOLYSIN_CALCIUM"/>
    <property type="match status" value="7"/>
</dbReference>
<dbReference type="PANTHER" id="PTHR38340">
    <property type="entry name" value="S-LAYER PROTEIN"/>
    <property type="match status" value="1"/>
</dbReference>
<accession>A0A952KFT5</accession>
<protein>
    <recommendedName>
        <fullName evidence="6">Peptidase M10 serralysin C-terminal domain-containing protein</fullName>
    </recommendedName>
</protein>
<dbReference type="PRINTS" id="PR00313">
    <property type="entry name" value="CABNDNGRPT"/>
</dbReference>
<dbReference type="InterPro" id="IPR001343">
    <property type="entry name" value="Hemolysn_Ca-bd"/>
</dbReference>
<dbReference type="GO" id="GO:0005576">
    <property type="term" value="C:extracellular region"/>
    <property type="evidence" value="ECO:0007669"/>
    <property type="project" value="UniProtKB-SubCell"/>
</dbReference>
<sequence>MAVFTVPNGTGLNGNGIQFGTLSQIAAPGVAFPFINQTFSIFFFNDPGQLEVTGTGMSFTLPNTFGGTVDSLTYNNPAATPIFTITGMSTPLADVASGFLTPGGELAALAIIFSGNDTITGSTQADRLYGFDGIDTINGGAGDDTLRGGAGGDTLNGGAGSDFANYQGSSAEVFVDIQSNLLFSGDATGDVLNSIENLYGSSFSDTLSGDAGRNIIGGEGGADLIDGRAGDDALSGEAGDDILNGRDGADRLVGGDGTDRLSGGTGNDSIDGGTGNDSAFGEEGNDSITGGAGTDNLDGGDGNDILEGGAGADTLTGGNGIDTASYAGSAAGVTVVLGGASSGGDAQGDTLTGIEQVMGSGFADSITGDAGANTLWGLAGDDVLTGGGGADTLKGGAGNDRFVYLAIGDSTVAAAGRDTITDFSTGDKIDLSAIDANGAGPGDAAFTFGNGAFTAAGQVRVLDFGGGRYGVYLETTGNNVEDSVITVYSDHALTAADFVL</sequence>
<dbReference type="InterPro" id="IPR018511">
    <property type="entry name" value="Hemolysin-typ_Ca-bd_CS"/>
</dbReference>
<evidence type="ECO:0000256" key="1">
    <source>
        <dbReference type="ARBA" id="ARBA00004613"/>
    </source>
</evidence>
<comment type="caution">
    <text evidence="4">The sequence shown here is derived from an EMBL/GenBank/DDBJ whole genome shotgun (WGS) entry which is preliminary data.</text>
</comment>
<keyword evidence="2" id="KW-0964">Secreted</keyword>
<reference evidence="4" key="1">
    <citation type="submission" date="2020-06" db="EMBL/GenBank/DDBJ databases">
        <title>Stable isotope informed genome-resolved metagenomics uncovers potential trophic interactions in rhizosphere soil.</title>
        <authorList>
            <person name="Starr E.P."/>
            <person name="Shi S."/>
            <person name="Blazewicz S.J."/>
            <person name="Koch B.J."/>
            <person name="Probst A.J."/>
            <person name="Hungate B.A."/>
            <person name="Pett-Ridge J."/>
            <person name="Firestone M.K."/>
            <person name="Banfield J.F."/>
        </authorList>
    </citation>
    <scope>NUCLEOTIDE SEQUENCE</scope>
    <source>
        <strain evidence="4">YM_69_17</strain>
    </source>
</reference>
<evidence type="ECO:0000313" key="5">
    <source>
        <dbReference type="Proteomes" id="UP000700706"/>
    </source>
</evidence>
<dbReference type="InterPro" id="IPR011049">
    <property type="entry name" value="Serralysin-like_metalloprot_C"/>
</dbReference>
<dbReference type="Gene3D" id="2.150.10.10">
    <property type="entry name" value="Serralysin-like metalloprotease, C-terminal"/>
    <property type="match status" value="3"/>
</dbReference>
<evidence type="ECO:0000256" key="2">
    <source>
        <dbReference type="ARBA" id="ARBA00022525"/>
    </source>
</evidence>
<gene>
    <name evidence="4" type="ORF">JF625_16130</name>
</gene>
<evidence type="ECO:0000313" key="4">
    <source>
        <dbReference type="EMBL" id="MBW8726665.1"/>
    </source>
</evidence>